<reference evidence="1 2" key="1">
    <citation type="submission" date="2016-08" db="EMBL/GenBank/DDBJ databases">
        <authorList>
            <person name="Seilhamer J.J."/>
        </authorList>
    </citation>
    <scope>NUCLEOTIDE SEQUENCE [LARGE SCALE GENOMIC DNA]</scope>
    <source>
        <strain evidence="1 2">CCBAU 10071</strain>
    </source>
</reference>
<protein>
    <recommendedName>
        <fullName evidence="3">Bacterial repeat domain-containing protein</fullName>
    </recommendedName>
</protein>
<evidence type="ECO:0000313" key="2">
    <source>
        <dbReference type="Proteomes" id="UP000183174"/>
    </source>
</evidence>
<evidence type="ECO:0000313" key="1">
    <source>
        <dbReference type="EMBL" id="SCB51338.1"/>
    </source>
</evidence>
<evidence type="ECO:0008006" key="3">
    <source>
        <dbReference type="Google" id="ProtNLM"/>
    </source>
</evidence>
<gene>
    <name evidence="1" type="ORF">GA0061099_101720</name>
</gene>
<dbReference type="RefSeq" id="WP_074448306.1">
    <property type="nucleotide sequence ID" value="NZ_FMAE01000017.1"/>
</dbReference>
<accession>A0A1C3XGG6</accession>
<proteinExistence type="predicted"/>
<dbReference type="Proteomes" id="UP000183174">
    <property type="component" value="Unassembled WGS sequence"/>
</dbReference>
<name>A0A1C3XGG6_9BRAD</name>
<sequence length="465" mass="48565">MASATKFGTEFPVNTTTVSSQFDASITALDDGRFVMVWTDTTGEDTSSDAIRAQIFNADGSKSGSEFLVNTGTADIQYDPAVTALKDGRFVVAWSDGSGSDGDTSLQAIRAQVFNADGSKSGGQFLVNSTTTGYQLDEAIAELSDGRFVITWTDGSATGGDTSSWAVRAQVFNADGSKSGTAFLVNTATTSFQYNPAVGALNDGRFVIAWTDGSATGGDTSGTAVRAQVFNADGSKSGNEFLVNSTTTGDQSGPGGGGSETITITALVDGRFVVAWTDYSQTGSDTSSSAVRAQVFNMDGSKLGTEFLVNTTTIGSQNNAAITALMDGGFVVTWTDSSQTDGDTSSTAIRAQVFNADGSKSGTEFLVNSTSPNIQQDPAITTLRDGHFVVGWTDWSQTGGDASGAAIRAQIFEITSANRLPVVSDTITSSKSEDDPAYTWTCCYSPPIPTTMFFTWRTLQVSRPA</sequence>
<organism evidence="1 2">
    <name type="scientific">Bradyrhizobium yuanmingense</name>
    <dbReference type="NCBI Taxonomy" id="108015"/>
    <lineage>
        <taxon>Bacteria</taxon>
        <taxon>Pseudomonadati</taxon>
        <taxon>Pseudomonadota</taxon>
        <taxon>Alphaproteobacteria</taxon>
        <taxon>Hyphomicrobiales</taxon>
        <taxon>Nitrobacteraceae</taxon>
        <taxon>Bradyrhizobium</taxon>
    </lineage>
</organism>
<dbReference type="AlphaFoldDB" id="A0A1C3XGG6"/>
<dbReference type="EMBL" id="FMAE01000017">
    <property type="protein sequence ID" value="SCB51338.1"/>
    <property type="molecule type" value="Genomic_DNA"/>
</dbReference>